<dbReference type="Gene3D" id="3.100.10.20">
    <property type="entry name" value="CRISPR-associated endonuclease Cas1, N-terminal domain"/>
    <property type="match status" value="1"/>
</dbReference>
<gene>
    <name evidence="10" type="primary">cas1</name>
    <name evidence="11" type="ORF">IX84_22420</name>
</gene>
<sequence length="333" mass="37668">MQVYLDSYGAFLGVRHGMFFVKPKGAEGRALPVREVKAIFLSKGVRVSTDALQLAIQEDIPVVLTDGLGRATGQVWSGQFGSISTIRKQQALFSMHMDGLQYVAGLLQRRAAMQLENLSLWSEKYPVDAASWERGKAVLSSIINRHRQAYKYKDVESLKDSLRGWEGTATRHYFQLMGSILKPPFVFDGRSKRPAYDPFNALLNYLYGMLYPLVELALMKAGLDPYTGILHADEYNRPTLVYDMIEPYRHWAEWVAIELCNNGSLGLSGFEDKGREGFWLGPNGKNEVIGAFLAYLESPVHYHGKQRRRALHIDLDALQLAAKLRESDFKPFE</sequence>
<keyword evidence="6 10" id="KW-0051">Antiviral defense</keyword>
<evidence type="ECO:0000256" key="9">
    <source>
        <dbReference type="ARBA" id="ARBA00038592"/>
    </source>
</evidence>
<dbReference type="STRING" id="1524460.IX84_22420"/>
<evidence type="ECO:0000256" key="8">
    <source>
        <dbReference type="ARBA" id="ARBA00023211"/>
    </source>
</evidence>
<dbReference type="GO" id="GO:0003677">
    <property type="term" value="F:DNA binding"/>
    <property type="evidence" value="ECO:0007669"/>
    <property type="project" value="UniProtKB-KW"/>
</dbReference>
<keyword evidence="8 10" id="KW-0464">Manganese</keyword>
<dbReference type="CDD" id="cd09634">
    <property type="entry name" value="Cas1_I-II-III"/>
    <property type="match status" value="1"/>
</dbReference>
<dbReference type="InterPro" id="IPR002729">
    <property type="entry name" value="CRISPR-assoc_Cas1"/>
</dbReference>
<keyword evidence="7 10" id="KW-0238">DNA-binding</keyword>
<evidence type="ECO:0000256" key="4">
    <source>
        <dbReference type="ARBA" id="ARBA00022801"/>
    </source>
</evidence>
<proteinExistence type="inferred from homology"/>
<evidence type="ECO:0000313" key="12">
    <source>
        <dbReference type="Proteomes" id="UP000029736"/>
    </source>
</evidence>
<organism evidence="11 12">
    <name type="scientific">Phaeodactylibacter xiamenensis</name>
    <dbReference type="NCBI Taxonomy" id="1524460"/>
    <lineage>
        <taxon>Bacteria</taxon>
        <taxon>Pseudomonadati</taxon>
        <taxon>Bacteroidota</taxon>
        <taxon>Saprospiria</taxon>
        <taxon>Saprospirales</taxon>
        <taxon>Haliscomenobacteraceae</taxon>
        <taxon>Phaeodactylibacter</taxon>
    </lineage>
</organism>
<keyword evidence="1 10" id="KW-0540">Nuclease</keyword>
<comment type="cofactor">
    <cofactor evidence="10">
        <name>Mg(2+)</name>
        <dbReference type="ChEBI" id="CHEBI:18420"/>
    </cofactor>
    <cofactor evidence="10">
        <name>Mn(2+)</name>
        <dbReference type="ChEBI" id="CHEBI:29035"/>
    </cofactor>
</comment>
<protein>
    <recommendedName>
        <fullName evidence="10">CRISPR-associated endonuclease Cas1</fullName>
        <ecNumber evidence="10">3.1.-.-</ecNumber>
    </recommendedName>
</protein>
<dbReference type="GO" id="GO:0016787">
    <property type="term" value="F:hydrolase activity"/>
    <property type="evidence" value="ECO:0007669"/>
    <property type="project" value="UniProtKB-KW"/>
</dbReference>
<keyword evidence="5 10" id="KW-0460">Magnesium</keyword>
<feature type="binding site" evidence="10">
    <location>
        <position position="231"/>
    </location>
    <ligand>
        <name>Mn(2+)</name>
        <dbReference type="ChEBI" id="CHEBI:29035"/>
    </ligand>
</feature>
<evidence type="ECO:0000256" key="7">
    <source>
        <dbReference type="ARBA" id="ARBA00023125"/>
    </source>
</evidence>
<comment type="function">
    <text evidence="10">CRISPR (clustered regularly interspaced short palindromic repeat), is an adaptive immune system that provides protection against mobile genetic elements (viruses, transposable elements and conjugative plasmids). CRISPR clusters contain spacers, sequences complementary to antecedent mobile elements, and target invading nucleic acids. CRISPR clusters are transcribed and processed into CRISPR RNA (crRNA). Acts as a dsDNA endonuclease. Involved in the integration of spacer DNA into the CRISPR cassette.</text>
</comment>
<dbReference type="EMBL" id="JPOS01000081">
    <property type="protein sequence ID" value="KGE86190.1"/>
    <property type="molecule type" value="Genomic_DNA"/>
</dbReference>
<name>A0A098S225_9BACT</name>
<dbReference type="InterPro" id="IPR042206">
    <property type="entry name" value="CRISPR-assoc_Cas1_C"/>
</dbReference>
<dbReference type="OrthoDB" id="9803119at2"/>
<dbReference type="Pfam" id="PF01867">
    <property type="entry name" value="Cas_Cas1"/>
    <property type="match status" value="1"/>
</dbReference>
<dbReference type="RefSeq" id="WP_044225606.1">
    <property type="nucleotide sequence ID" value="NZ_JBKAGJ010000013.1"/>
</dbReference>
<dbReference type="NCBIfam" id="TIGR00287">
    <property type="entry name" value="cas1"/>
    <property type="match status" value="1"/>
</dbReference>
<dbReference type="InterPro" id="IPR042211">
    <property type="entry name" value="CRISPR-assoc_Cas1_N"/>
</dbReference>
<dbReference type="PANTHER" id="PTHR34353">
    <property type="entry name" value="CRISPR-ASSOCIATED ENDONUCLEASE CAS1 1"/>
    <property type="match status" value="1"/>
</dbReference>
<dbReference type="GO" id="GO:0043571">
    <property type="term" value="P:maintenance of CRISPR repeat elements"/>
    <property type="evidence" value="ECO:0007669"/>
    <property type="project" value="UniProtKB-UniRule"/>
</dbReference>
<evidence type="ECO:0000256" key="2">
    <source>
        <dbReference type="ARBA" id="ARBA00022723"/>
    </source>
</evidence>
<dbReference type="Gene3D" id="1.20.120.920">
    <property type="entry name" value="CRISPR-associated endonuclease Cas1, C-terminal domain"/>
    <property type="match status" value="1"/>
</dbReference>
<accession>A0A098S225</accession>
<dbReference type="InterPro" id="IPR050646">
    <property type="entry name" value="Cas1"/>
</dbReference>
<dbReference type="GO" id="GO:0004519">
    <property type="term" value="F:endonuclease activity"/>
    <property type="evidence" value="ECO:0007669"/>
    <property type="project" value="UniProtKB-UniRule"/>
</dbReference>
<keyword evidence="3 10" id="KW-0255">Endonuclease</keyword>
<keyword evidence="4 10" id="KW-0378">Hydrolase</keyword>
<dbReference type="EC" id="3.1.-.-" evidence="10"/>
<evidence type="ECO:0000256" key="5">
    <source>
        <dbReference type="ARBA" id="ARBA00022842"/>
    </source>
</evidence>
<keyword evidence="12" id="KW-1185">Reference proteome</keyword>
<evidence type="ECO:0000256" key="1">
    <source>
        <dbReference type="ARBA" id="ARBA00022722"/>
    </source>
</evidence>
<feature type="binding site" evidence="10">
    <location>
        <position position="246"/>
    </location>
    <ligand>
        <name>Mn(2+)</name>
        <dbReference type="ChEBI" id="CHEBI:29035"/>
    </ligand>
</feature>
<dbReference type="GO" id="GO:0051607">
    <property type="term" value="P:defense response to virus"/>
    <property type="evidence" value="ECO:0007669"/>
    <property type="project" value="UniProtKB-UniRule"/>
</dbReference>
<comment type="caution">
    <text evidence="11">The sequence shown here is derived from an EMBL/GenBank/DDBJ whole genome shotgun (WGS) entry which is preliminary data.</text>
</comment>
<comment type="similarity">
    <text evidence="10">Belongs to the CRISPR-associated endonuclease Cas1 family.</text>
</comment>
<reference evidence="11 12" key="1">
    <citation type="journal article" date="2014" name="Int. J. Syst. Evol. Microbiol.">
        <title>Phaeodactylibacter xiamenensis gen. nov., sp. nov., a member of the family Saprospiraceae isolated from the marine alga Phaeodactylum tricornutum.</title>
        <authorList>
            <person name="Chen Z.Jr."/>
            <person name="Lei X."/>
            <person name="Lai Q."/>
            <person name="Li Y."/>
            <person name="Zhang B."/>
            <person name="Zhang J."/>
            <person name="Zhang H."/>
            <person name="Yang L."/>
            <person name="Zheng W."/>
            <person name="Tian Y."/>
            <person name="Yu Z."/>
            <person name="Xu H.Jr."/>
            <person name="Zheng T."/>
        </authorList>
    </citation>
    <scope>NUCLEOTIDE SEQUENCE [LARGE SCALE GENOMIC DNA]</scope>
    <source>
        <strain evidence="11 12">KD52</strain>
    </source>
</reference>
<evidence type="ECO:0000256" key="3">
    <source>
        <dbReference type="ARBA" id="ARBA00022759"/>
    </source>
</evidence>
<dbReference type="GO" id="GO:0046872">
    <property type="term" value="F:metal ion binding"/>
    <property type="evidence" value="ECO:0007669"/>
    <property type="project" value="UniProtKB-UniRule"/>
</dbReference>
<feature type="binding site" evidence="10">
    <location>
        <position position="166"/>
    </location>
    <ligand>
        <name>Mn(2+)</name>
        <dbReference type="ChEBI" id="CHEBI:29035"/>
    </ligand>
</feature>
<evidence type="ECO:0000313" key="11">
    <source>
        <dbReference type="EMBL" id="KGE86190.1"/>
    </source>
</evidence>
<dbReference type="PANTHER" id="PTHR34353:SF2">
    <property type="entry name" value="CRISPR-ASSOCIATED ENDONUCLEASE CAS1 1"/>
    <property type="match status" value="1"/>
</dbReference>
<evidence type="ECO:0000256" key="10">
    <source>
        <dbReference type="HAMAP-Rule" id="MF_01470"/>
    </source>
</evidence>
<evidence type="ECO:0000256" key="6">
    <source>
        <dbReference type="ARBA" id="ARBA00023118"/>
    </source>
</evidence>
<dbReference type="AlphaFoldDB" id="A0A098S225"/>
<keyword evidence="2 10" id="KW-0479">Metal-binding</keyword>
<comment type="subunit">
    <text evidence="9 10">Homodimer, forms a heterotetramer with a Cas2 homodimer.</text>
</comment>
<dbReference type="HAMAP" id="MF_01470">
    <property type="entry name" value="Cas1"/>
    <property type="match status" value="1"/>
</dbReference>
<dbReference type="Proteomes" id="UP000029736">
    <property type="component" value="Unassembled WGS sequence"/>
</dbReference>